<dbReference type="VEuPathDB" id="FungiDB:LCOR_02264.1"/>
<evidence type="ECO:0000256" key="2">
    <source>
        <dbReference type="ARBA" id="ARBA00022771"/>
    </source>
</evidence>
<evidence type="ECO:0000256" key="7">
    <source>
        <dbReference type="SAM" id="MobiDB-lite"/>
    </source>
</evidence>
<proteinExistence type="predicted"/>
<dbReference type="InterPro" id="IPR013088">
    <property type="entry name" value="Znf_NHR/GATA"/>
</dbReference>
<dbReference type="Pfam" id="PF00320">
    <property type="entry name" value="GATA"/>
    <property type="match status" value="1"/>
</dbReference>
<keyword evidence="5" id="KW-0804">Transcription</keyword>
<comment type="caution">
    <text evidence="9">The sequence shown here is derived from an EMBL/GenBank/DDBJ whole genome shotgun (WGS) entry which is preliminary data.</text>
</comment>
<keyword evidence="10" id="KW-1185">Reference proteome</keyword>
<keyword evidence="3" id="KW-0862">Zinc</keyword>
<dbReference type="InterPro" id="IPR000679">
    <property type="entry name" value="Znf_GATA"/>
</dbReference>
<dbReference type="PANTHER" id="PTHR47172">
    <property type="entry name" value="OS01G0976800 PROTEIN"/>
    <property type="match status" value="1"/>
</dbReference>
<feature type="domain" description="GATA-type" evidence="8">
    <location>
        <begin position="62"/>
        <end position="89"/>
    </location>
</feature>
<dbReference type="Proteomes" id="UP000027586">
    <property type="component" value="Unassembled WGS sequence"/>
</dbReference>
<evidence type="ECO:0000256" key="1">
    <source>
        <dbReference type="ARBA" id="ARBA00022723"/>
    </source>
</evidence>
<organism evidence="9 10">
    <name type="scientific">Lichtheimia corymbifera JMRC:FSU:9682</name>
    <dbReference type="NCBI Taxonomy" id="1263082"/>
    <lineage>
        <taxon>Eukaryota</taxon>
        <taxon>Fungi</taxon>
        <taxon>Fungi incertae sedis</taxon>
        <taxon>Mucoromycota</taxon>
        <taxon>Mucoromycotina</taxon>
        <taxon>Mucoromycetes</taxon>
        <taxon>Mucorales</taxon>
        <taxon>Lichtheimiaceae</taxon>
        <taxon>Lichtheimia</taxon>
    </lineage>
</organism>
<evidence type="ECO:0000259" key="8">
    <source>
        <dbReference type="PROSITE" id="PS50114"/>
    </source>
</evidence>
<feature type="compositionally biased region" description="Polar residues" evidence="7">
    <location>
        <begin position="15"/>
        <end position="25"/>
    </location>
</feature>
<feature type="region of interest" description="Disordered" evidence="7">
    <location>
        <begin position="97"/>
        <end position="181"/>
    </location>
</feature>
<keyword evidence="4" id="KW-0805">Transcription regulation</keyword>
<feature type="region of interest" description="Disordered" evidence="7">
    <location>
        <begin position="1"/>
        <end position="39"/>
    </location>
</feature>
<dbReference type="OrthoDB" id="2162994at2759"/>
<name>A0A068RLS2_9FUNG</name>
<protein>
    <recommendedName>
        <fullName evidence="8">GATA-type domain-containing protein</fullName>
    </recommendedName>
</protein>
<dbReference type="GO" id="GO:0043565">
    <property type="term" value="F:sequence-specific DNA binding"/>
    <property type="evidence" value="ECO:0007669"/>
    <property type="project" value="InterPro"/>
</dbReference>
<dbReference type="PROSITE" id="PS00344">
    <property type="entry name" value="GATA_ZN_FINGER_1"/>
    <property type="match status" value="1"/>
</dbReference>
<dbReference type="PANTHER" id="PTHR47172:SF24">
    <property type="entry name" value="GATA ZINC FINGER DOMAIN-CONTAINING PROTEIN 14-RELATED"/>
    <property type="match status" value="1"/>
</dbReference>
<keyword evidence="1" id="KW-0479">Metal-binding</keyword>
<dbReference type="Gene3D" id="3.30.50.10">
    <property type="entry name" value="Erythroid Transcription Factor GATA-1, subunit A"/>
    <property type="match status" value="1"/>
</dbReference>
<evidence type="ECO:0000313" key="10">
    <source>
        <dbReference type="Proteomes" id="UP000027586"/>
    </source>
</evidence>
<dbReference type="SUPFAM" id="SSF57716">
    <property type="entry name" value="Glucocorticoid receptor-like (DNA-binding domain)"/>
    <property type="match status" value="1"/>
</dbReference>
<evidence type="ECO:0000256" key="4">
    <source>
        <dbReference type="ARBA" id="ARBA00023015"/>
    </source>
</evidence>
<feature type="compositionally biased region" description="Low complexity" evidence="7">
    <location>
        <begin position="139"/>
        <end position="157"/>
    </location>
</feature>
<dbReference type="PROSITE" id="PS50114">
    <property type="entry name" value="GATA_ZN_FINGER_2"/>
    <property type="match status" value="1"/>
</dbReference>
<gene>
    <name evidence="9" type="ORF">LCOR_02264.1</name>
</gene>
<evidence type="ECO:0000256" key="3">
    <source>
        <dbReference type="ARBA" id="ARBA00022833"/>
    </source>
</evidence>
<dbReference type="CDD" id="cd00202">
    <property type="entry name" value="ZnF_GATA"/>
    <property type="match status" value="1"/>
</dbReference>
<evidence type="ECO:0000256" key="6">
    <source>
        <dbReference type="PROSITE-ProRule" id="PRU00094"/>
    </source>
</evidence>
<evidence type="ECO:0000313" key="9">
    <source>
        <dbReference type="EMBL" id="CDH50552.1"/>
    </source>
</evidence>
<dbReference type="STRING" id="1263082.A0A068RLS2"/>
<sequence>MIANRKRSNEDGMSPSLTSVSYNQGHKSRRRNIDNDAMYEQIDRSPPMIDGESKMAEVTKHCHSCHTTETPEWRKGPMGPRTLCNACGLIWAKLSRNQRDERSNKSRRPSTRSPRSGTCSPKQRAKTVDQTTLSPSTPPSSSSSSPVPVPSSREPSPVNVPAPSLPPSATSTTTDHSDTTHHHAVNKCALSFLLS</sequence>
<dbReference type="SMART" id="SM00401">
    <property type="entry name" value="ZnF_GATA"/>
    <property type="match status" value="1"/>
</dbReference>
<reference evidence="9" key="1">
    <citation type="submission" date="2013-08" db="EMBL/GenBank/DDBJ databases">
        <title>Gene expansion shapes genome architecture in the human pathogen Lichtheimia corymbifera: an evolutionary genomics analysis in the ancient terrestrial Mucorales (Mucoromycotina).</title>
        <authorList>
            <person name="Schwartze V.U."/>
            <person name="Winter S."/>
            <person name="Shelest E."/>
            <person name="Marcet-Houben M."/>
            <person name="Horn F."/>
            <person name="Wehner S."/>
            <person name="Hoffmann K."/>
            <person name="Riege K."/>
            <person name="Sammeth M."/>
            <person name="Nowrousian M."/>
            <person name="Valiante V."/>
            <person name="Linde J."/>
            <person name="Jacobsen I.D."/>
            <person name="Marz M."/>
            <person name="Brakhage A.A."/>
            <person name="Gabaldon T."/>
            <person name="Bocker S."/>
            <person name="Voigt K."/>
        </authorList>
    </citation>
    <scope>NUCLEOTIDE SEQUENCE [LARGE SCALE GENOMIC DNA]</scope>
    <source>
        <strain evidence="9">FSU 9682</strain>
    </source>
</reference>
<evidence type="ECO:0000256" key="5">
    <source>
        <dbReference type="ARBA" id="ARBA00023163"/>
    </source>
</evidence>
<dbReference type="GO" id="GO:0008270">
    <property type="term" value="F:zinc ion binding"/>
    <property type="evidence" value="ECO:0007669"/>
    <property type="project" value="UniProtKB-KW"/>
</dbReference>
<keyword evidence="2 6" id="KW-0863">Zinc-finger</keyword>
<dbReference type="AlphaFoldDB" id="A0A068RLS2"/>
<dbReference type="EMBL" id="CBTN010000007">
    <property type="protein sequence ID" value="CDH50552.1"/>
    <property type="molecule type" value="Genomic_DNA"/>
</dbReference>
<dbReference type="GO" id="GO:0006355">
    <property type="term" value="P:regulation of DNA-templated transcription"/>
    <property type="evidence" value="ECO:0007669"/>
    <property type="project" value="InterPro"/>
</dbReference>
<accession>A0A068RLS2</accession>